<evidence type="ECO:0000313" key="1">
    <source>
        <dbReference type="EMBL" id="KAK3759190.1"/>
    </source>
</evidence>
<name>A0AAE0YYD5_9GAST</name>
<dbReference type="AlphaFoldDB" id="A0AAE0YYD5"/>
<dbReference type="Proteomes" id="UP001283361">
    <property type="component" value="Unassembled WGS sequence"/>
</dbReference>
<accession>A0AAE0YYD5</accession>
<reference evidence="1" key="1">
    <citation type="journal article" date="2023" name="G3 (Bethesda)">
        <title>A reference genome for the long-term kleptoplast-retaining sea slug Elysia crispata morphotype clarki.</title>
        <authorList>
            <person name="Eastman K.E."/>
            <person name="Pendleton A.L."/>
            <person name="Shaikh M.A."/>
            <person name="Suttiyut T."/>
            <person name="Ogas R."/>
            <person name="Tomko P."/>
            <person name="Gavelis G."/>
            <person name="Widhalm J.R."/>
            <person name="Wisecaver J.H."/>
        </authorList>
    </citation>
    <scope>NUCLEOTIDE SEQUENCE</scope>
    <source>
        <strain evidence="1">ECLA1</strain>
    </source>
</reference>
<evidence type="ECO:0000313" key="2">
    <source>
        <dbReference type="Proteomes" id="UP001283361"/>
    </source>
</evidence>
<dbReference type="EMBL" id="JAWDGP010005156">
    <property type="protein sequence ID" value="KAK3759190.1"/>
    <property type="molecule type" value="Genomic_DNA"/>
</dbReference>
<gene>
    <name evidence="1" type="ORF">RRG08_059590</name>
</gene>
<organism evidence="1 2">
    <name type="scientific">Elysia crispata</name>
    <name type="common">lettuce slug</name>
    <dbReference type="NCBI Taxonomy" id="231223"/>
    <lineage>
        <taxon>Eukaryota</taxon>
        <taxon>Metazoa</taxon>
        <taxon>Spiralia</taxon>
        <taxon>Lophotrochozoa</taxon>
        <taxon>Mollusca</taxon>
        <taxon>Gastropoda</taxon>
        <taxon>Heterobranchia</taxon>
        <taxon>Euthyneura</taxon>
        <taxon>Panpulmonata</taxon>
        <taxon>Sacoglossa</taxon>
        <taxon>Placobranchoidea</taxon>
        <taxon>Plakobranchidae</taxon>
        <taxon>Elysia</taxon>
    </lineage>
</organism>
<sequence length="382" mass="44980">MVYYFYCFFSRLRKGKEVPVSEVKDYVRDNCKCPVPCDFLIYDPTISFASTSVYATERLLASTASANLHQKFMKARETTARMDPLKFRQFRDLAVDMRSRFTKLRNVIDVDVRSRLIQQHDTLMEVHDYMKKVYLDKLYLVKWQKYHYTHTPVRWQKYHHSRLSLSLTPVRWQKYHVDKNFVRARQAMEERTLMALALGFQEFSYQVESRIWEISHGPPSSSNVTLSDDVKTGLFLDALNLINGRVDLAERAFANFTQLYGAFYNGTPIFRYKYENEPPRIKHLRDAQTIAQPVAVSQRLRWQVQQPARRAGSTGVRRNLLLVYRDLLEQSFYQGNRSIPLRRFTQKQRPVPQQMPNALLEEGYILHASQWSTHPASAGRED</sequence>
<keyword evidence="2" id="KW-1185">Reference proteome</keyword>
<comment type="caution">
    <text evidence="1">The sequence shown here is derived from an EMBL/GenBank/DDBJ whole genome shotgun (WGS) entry which is preliminary data.</text>
</comment>
<proteinExistence type="predicted"/>
<protein>
    <submittedName>
        <fullName evidence="1">Uncharacterized protein</fullName>
    </submittedName>
</protein>